<evidence type="ECO:0000256" key="11">
    <source>
        <dbReference type="ARBA" id="ARBA00023317"/>
    </source>
</evidence>
<dbReference type="InterPro" id="IPR033177">
    <property type="entry name" value="PSD-B"/>
</dbReference>
<dbReference type="Pfam" id="PF02666">
    <property type="entry name" value="PS_Dcarbxylase"/>
    <property type="match status" value="1"/>
</dbReference>
<comment type="PTM">
    <text evidence="12">Is synthesized initially as an inactive proenzyme. Formation of the active enzyme involves a self-maturation process in which the active site pyruvoyl group is generated from an internal serine residue via an autocatalytic post-translational modification. Two non-identical subunits are generated from the proenzyme in this reaction, and the pyruvate is formed at the N-terminus of the alpha chain, which is derived from the carboxyl end of the proenzyme. The autoendoproteolytic cleavage occurs by a canonical serine protease mechanism, in which the side chain hydroxyl group of the serine supplies its oxygen atom to form the C-terminus of the beta chain, while the remainder of the serine residue undergoes an oxidative deamination to produce ammonia and the pyruvoyl prosthetic group on the alpha chain. During this reaction, the Ser that is part of the protease active site of the proenzyme becomes the pyruvoyl prosthetic group, which constitutes an essential element of the active site of the mature decarboxylase.</text>
</comment>
<keyword evidence="7 12" id="KW-0865">Zymogen</keyword>
<keyword evidence="8 12" id="KW-0594">Phospholipid biosynthesis</keyword>
<dbReference type="NCBIfam" id="NF002853">
    <property type="entry name" value="PRK03140.1"/>
    <property type="match status" value="1"/>
</dbReference>
<evidence type="ECO:0000256" key="5">
    <source>
        <dbReference type="ARBA" id="ARBA00023098"/>
    </source>
</evidence>
<evidence type="ECO:0000256" key="7">
    <source>
        <dbReference type="ARBA" id="ARBA00023145"/>
    </source>
</evidence>
<feature type="active site" description="Schiff-base intermediate with substrate; via pyruvic acid; for decarboxylase activity" evidence="12">
    <location>
        <position position="225"/>
    </location>
</feature>
<accession>A0A8J8GB07</accession>
<dbReference type="InterPro" id="IPR033178">
    <property type="entry name" value="PSD_type1_pro"/>
</dbReference>
<comment type="cofactor">
    <cofactor evidence="12">
        <name>pyruvate</name>
        <dbReference type="ChEBI" id="CHEBI:15361"/>
    </cofactor>
    <text evidence="12">Binds 1 pyruvoyl group covalently per subunit.</text>
</comment>
<gene>
    <name evidence="12" type="primary">psd</name>
    <name evidence="13" type="ORF">HR057_00545</name>
</gene>
<keyword evidence="5 12" id="KW-0443">Lipid metabolism</keyword>
<evidence type="ECO:0000256" key="12">
    <source>
        <dbReference type="HAMAP-Rule" id="MF_00662"/>
    </source>
</evidence>
<dbReference type="InterPro" id="IPR003817">
    <property type="entry name" value="PS_Dcarbxylase"/>
</dbReference>
<comment type="subcellular location">
    <subcellularLocation>
        <location evidence="12">Cell membrane</location>
        <topology evidence="12">Peripheral membrane protein</topology>
    </subcellularLocation>
</comment>
<evidence type="ECO:0000313" key="13">
    <source>
        <dbReference type="EMBL" id="NSL50249.1"/>
    </source>
</evidence>
<keyword evidence="9 12" id="KW-0456">Lyase</keyword>
<comment type="pathway">
    <text evidence="12">Phospholipid metabolism; phosphatidylethanolamine biosynthesis; phosphatidylethanolamine from CDP-diacylglycerol: step 2/2.</text>
</comment>
<comment type="similarity">
    <text evidence="12">Belongs to the phosphatidylserine decarboxylase family. PSD-B subfamily. Prokaryotic type I sub-subfamily.</text>
</comment>
<proteinExistence type="inferred from homology"/>
<evidence type="ECO:0000313" key="14">
    <source>
        <dbReference type="Proteomes" id="UP000625804"/>
    </source>
</evidence>
<dbReference type="PANTHER" id="PTHR10067">
    <property type="entry name" value="PHOSPHATIDYLSERINE DECARBOXYLASE"/>
    <property type="match status" value="1"/>
</dbReference>
<evidence type="ECO:0000256" key="3">
    <source>
        <dbReference type="ARBA" id="ARBA00022516"/>
    </source>
</evidence>
<dbReference type="PANTHER" id="PTHR10067:SF6">
    <property type="entry name" value="PHOSPHATIDYLSERINE DECARBOXYLASE PROENZYME, MITOCHONDRIAL"/>
    <property type="match status" value="1"/>
</dbReference>
<evidence type="ECO:0000256" key="1">
    <source>
        <dbReference type="ARBA" id="ARBA00005189"/>
    </source>
</evidence>
<comment type="pathway">
    <text evidence="1">Lipid metabolism.</text>
</comment>
<name>A0A8J8GB07_9BACI</name>
<dbReference type="GO" id="GO:0006646">
    <property type="term" value="P:phosphatidylethanolamine biosynthetic process"/>
    <property type="evidence" value="ECO:0007669"/>
    <property type="project" value="UniProtKB-UniRule"/>
</dbReference>
<organism evidence="13 14">
    <name type="scientific">Calidifontibacillus erzurumensis</name>
    <dbReference type="NCBI Taxonomy" id="2741433"/>
    <lineage>
        <taxon>Bacteria</taxon>
        <taxon>Bacillati</taxon>
        <taxon>Bacillota</taxon>
        <taxon>Bacilli</taxon>
        <taxon>Bacillales</taxon>
        <taxon>Bacillaceae</taxon>
        <taxon>Calidifontibacillus/Schinkia group</taxon>
        <taxon>Calidifontibacillus</taxon>
    </lineage>
</organism>
<keyword evidence="10 12" id="KW-1208">Phospholipid metabolism</keyword>
<dbReference type="AlphaFoldDB" id="A0A8J8GB07"/>
<feature type="active site" description="Charge relay system; for autoendoproteolytic cleavage activity" evidence="12">
    <location>
        <position position="85"/>
    </location>
</feature>
<keyword evidence="4 12" id="KW-0210">Decarboxylase</keyword>
<keyword evidence="3 12" id="KW-0444">Lipid biosynthesis</keyword>
<evidence type="ECO:0000256" key="4">
    <source>
        <dbReference type="ARBA" id="ARBA00022793"/>
    </source>
</evidence>
<evidence type="ECO:0000256" key="10">
    <source>
        <dbReference type="ARBA" id="ARBA00023264"/>
    </source>
</evidence>
<dbReference type="HAMAP" id="MF_00662">
    <property type="entry name" value="PS_decarb_PSD_B_type1"/>
    <property type="match status" value="1"/>
</dbReference>
<dbReference type="UniPathway" id="UPA00558">
    <property type="reaction ID" value="UER00616"/>
</dbReference>
<reference evidence="13" key="1">
    <citation type="submission" date="2020-06" db="EMBL/GenBank/DDBJ databases">
        <title>A novel thermopfilic bacterium from Erzurum, Turkey.</title>
        <authorList>
            <person name="Adiguzel A."/>
            <person name="Ay H."/>
            <person name="Baltaci M.O."/>
        </authorList>
    </citation>
    <scope>NUCLEOTIDE SEQUENCE</scope>
    <source>
        <strain evidence="13">P2</strain>
    </source>
</reference>
<keyword evidence="14" id="KW-1185">Reference proteome</keyword>
<keyword evidence="6 12" id="KW-0472">Membrane</keyword>
<dbReference type="NCBIfam" id="TIGR00163">
    <property type="entry name" value="PS_decarb"/>
    <property type="match status" value="1"/>
</dbReference>
<dbReference type="RefSeq" id="WP_173729451.1">
    <property type="nucleotide sequence ID" value="NZ_JABTTE010000001.1"/>
</dbReference>
<feature type="site" description="Cleavage (non-hydrolytic); by autocatalysis" evidence="12">
    <location>
        <begin position="224"/>
        <end position="225"/>
    </location>
</feature>
<protein>
    <recommendedName>
        <fullName evidence="12">Phosphatidylserine decarboxylase proenzyme</fullName>
        <ecNumber evidence="12">4.1.1.65</ecNumber>
    </recommendedName>
    <component>
        <recommendedName>
            <fullName evidence="12">Phosphatidylserine decarboxylase alpha chain</fullName>
        </recommendedName>
    </component>
    <component>
        <recommendedName>
            <fullName evidence="12">Phosphatidylserine decarboxylase beta chain</fullName>
        </recommendedName>
    </component>
</protein>
<comment type="function">
    <text evidence="12">Catalyzes the formation of phosphatidylethanolamine (PtdEtn) from phosphatidylserine (PtdSer).</text>
</comment>
<evidence type="ECO:0000256" key="8">
    <source>
        <dbReference type="ARBA" id="ARBA00023209"/>
    </source>
</evidence>
<comment type="catalytic activity">
    <reaction evidence="12">
        <text>a 1,2-diacyl-sn-glycero-3-phospho-L-serine + H(+) = a 1,2-diacyl-sn-glycero-3-phosphoethanolamine + CO2</text>
        <dbReference type="Rhea" id="RHEA:20828"/>
        <dbReference type="ChEBI" id="CHEBI:15378"/>
        <dbReference type="ChEBI" id="CHEBI:16526"/>
        <dbReference type="ChEBI" id="CHEBI:57262"/>
        <dbReference type="ChEBI" id="CHEBI:64612"/>
        <dbReference type="EC" id="4.1.1.65"/>
    </reaction>
</comment>
<feature type="modified residue" description="Pyruvic acid (Ser); by autocatalysis" evidence="12">
    <location>
        <position position="225"/>
    </location>
</feature>
<evidence type="ECO:0000256" key="6">
    <source>
        <dbReference type="ARBA" id="ARBA00023136"/>
    </source>
</evidence>
<dbReference type="Proteomes" id="UP000625804">
    <property type="component" value="Unassembled WGS sequence"/>
</dbReference>
<feature type="chain" id="PRO_5035348208" description="Phosphatidylserine decarboxylase beta chain" evidence="12">
    <location>
        <begin position="1"/>
        <end position="224"/>
    </location>
</feature>
<feature type="active site" description="Charge relay system; for autoendoproteolytic cleavage activity" evidence="12">
    <location>
        <position position="141"/>
    </location>
</feature>
<sequence length="258" mass="29570">MKFFYRFFIDLTNHLYLSKLIRIFATSKMSKPFIRSFAKTFNINIQESEKKLTEFQCLHDFFIRTLKKGSRPINDEPNSVVSPVDGFIEDIGIISENKNILVKGQIFSIKEMVGNEAVYGKYDGGIFMIIYLSPRDYHRIHSPVSGKVVSQWELGGKSYPVNKWGLKYGRAPLAKNYRRISEIKCNGKHVMIAKVGALFINTITLTHKNDTVEKGEEIGYFSFGSTVVLLFEKGSFQPEEQLKNNLVKMGQKIGELFQ</sequence>
<evidence type="ECO:0000256" key="9">
    <source>
        <dbReference type="ARBA" id="ARBA00023239"/>
    </source>
</evidence>
<feature type="active site" description="Charge relay system; for autoendoproteolytic cleavage activity" evidence="12">
    <location>
        <position position="225"/>
    </location>
</feature>
<comment type="subunit">
    <text evidence="12">Heterodimer of a large membrane-associated beta subunit and a small pyruvoyl-containing alpha subunit.</text>
</comment>
<keyword evidence="11 12" id="KW-0670">Pyruvate</keyword>
<dbReference type="GO" id="GO:0005886">
    <property type="term" value="C:plasma membrane"/>
    <property type="evidence" value="ECO:0007669"/>
    <property type="project" value="UniProtKB-SubCell"/>
</dbReference>
<dbReference type="EC" id="4.1.1.65" evidence="12"/>
<evidence type="ECO:0000256" key="2">
    <source>
        <dbReference type="ARBA" id="ARBA00022475"/>
    </source>
</evidence>
<dbReference type="EMBL" id="JABTTE010000001">
    <property type="protein sequence ID" value="NSL50249.1"/>
    <property type="molecule type" value="Genomic_DNA"/>
</dbReference>
<feature type="chain" id="PRO_5035348209" description="Phosphatidylserine decarboxylase alpha chain" evidence="12">
    <location>
        <begin position="225"/>
        <end position="258"/>
    </location>
</feature>
<comment type="caution">
    <text evidence="13">The sequence shown here is derived from an EMBL/GenBank/DDBJ whole genome shotgun (WGS) entry which is preliminary data.</text>
</comment>
<dbReference type="GO" id="GO:0004609">
    <property type="term" value="F:phosphatidylserine decarboxylase activity"/>
    <property type="evidence" value="ECO:0007669"/>
    <property type="project" value="UniProtKB-UniRule"/>
</dbReference>
<keyword evidence="2 12" id="KW-1003">Cell membrane</keyword>